<dbReference type="Gene3D" id="3.40.50.2300">
    <property type="match status" value="1"/>
</dbReference>
<comment type="caution">
    <text evidence="4">The sequence shown here is derived from an EMBL/GenBank/DDBJ whole genome shotgun (WGS) entry which is preliminary data.</text>
</comment>
<dbReference type="SMART" id="SM00448">
    <property type="entry name" value="REC"/>
    <property type="match status" value="1"/>
</dbReference>
<dbReference type="PROSITE" id="PS50110">
    <property type="entry name" value="RESPONSE_REGULATORY"/>
    <property type="match status" value="1"/>
</dbReference>
<gene>
    <name evidence="4" type="ORF">A3F84_06310</name>
</gene>
<dbReference type="EMBL" id="MFKF01000114">
    <property type="protein sequence ID" value="OGG54043.1"/>
    <property type="molecule type" value="Genomic_DNA"/>
</dbReference>
<dbReference type="AlphaFoldDB" id="A0A1F6CXY9"/>
<name>A0A1F6CXY9_HANXR</name>
<protein>
    <recommendedName>
        <fullName evidence="3">Response regulatory domain-containing protein</fullName>
    </recommendedName>
</protein>
<dbReference type="InterPro" id="IPR011006">
    <property type="entry name" value="CheY-like_superfamily"/>
</dbReference>
<dbReference type="Pfam" id="PF00072">
    <property type="entry name" value="Response_reg"/>
    <property type="match status" value="1"/>
</dbReference>
<dbReference type="CDD" id="cd00082">
    <property type="entry name" value="HisKA"/>
    <property type="match status" value="1"/>
</dbReference>
<dbReference type="InterPro" id="IPR001789">
    <property type="entry name" value="Sig_transdc_resp-reg_receiver"/>
</dbReference>
<dbReference type="SUPFAM" id="SSF47384">
    <property type="entry name" value="Homodimeric domain of signal transducing histidine kinase"/>
    <property type="match status" value="1"/>
</dbReference>
<reference evidence="4 5" key="1">
    <citation type="journal article" date="2016" name="Nat. Commun.">
        <title>Thousands of microbial genomes shed light on interconnected biogeochemical processes in an aquifer system.</title>
        <authorList>
            <person name="Anantharaman K."/>
            <person name="Brown C.T."/>
            <person name="Hug L.A."/>
            <person name="Sharon I."/>
            <person name="Castelle C.J."/>
            <person name="Probst A.J."/>
            <person name="Thomas B.C."/>
            <person name="Singh A."/>
            <person name="Wilkins M.J."/>
            <person name="Karaoz U."/>
            <person name="Brodie E.L."/>
            <person name="Williams K.H."/>
            <person name="Hubbard S.S."/>
            <person name="Banfield J.F."/>
        </authorList>
    </citation>
    <scope>NUCLEOTIDE SEQUENCE [LARGE SCALE GENOMIC DNA]</scope>
    <source>
        <strain evidence="5">RIFCSPLOWO2_12_FULL_64_10</strain>
    </source>
</reference>
<dbReference type="SMART" id="SM00388">
    <property type="entry name" value="HisKA"/>
    <property type="match status" value="1"/>
</dbReference>
<dbReference type="SUPFAM" id="SSF52172">
    <property type="entry name" value="CheY-like"/>
    <property type="match status" value="1"/>
</dbReference>
<evidence type="ECO:0000313" key="5">
    <source>
        <dbReference type="Proteomes" id="UP000178606"/>
    </source>
</evidence>
<dbReference type="InterPro" id="IPR003661">
    <property type="entry name" value="HisK_dim/P_dom"/>
</dbReference>
<dbReference type="GO" id="GO:0000155">
    <property type="term" value="F:phosphorelay sensor kinase activity"/>
    <property type="evidence" value="ECO:0007669"/>
    <property type="project" value="InterPro"/>
</dbReference>
<evidence type="ECO:0000256" key="1">
    <source>
        <dbReference type="ARBA" id="ARBA00022553"/>
    </source>
</evidence>
<accession>A0A1F6CXY9</accession>
<dbReference type="InterPro" id="IPR036097">
    <property type="entry name" value="HisK_dim/P_sf"/>
</dbReference>
<evidence type="ECO:0000256" key="2">
    <source>
        <dbReference type="PROSITE-ProRule" id="PRU00169"/>
    </source>
</evidence>
<dbReference type="InterPro" id="IPR050595">
    <property type="entry name" value="Bact_response_regulator"/>
</dbReference>
<sequence length="218" mass="25290">MHPRTVLIVDDDRMILRFLDQRLRREGYRVFGSDGGPEALRRLREEEVDLVLLDVSMPGMSGYEVLDAMRREARTRRIPVMFLTVMDSREEERRGLQEGVIDYLSKEVLSLDRIDLLLYRLRNFFTWQENERLRGILATVVSANHEINNPLTVILGAAQRLARFPCETQGPEAQRLLGRIEDQCLQIKQCLDRISDLSAWASMPYVDGVEMLDLETKP</sequence>
<dbReference type="Pfam" id="PF00512">
    <property type="entry name" value="HisKA"/>
    <property type="match status" value="1"/>
</dbReference>
<feature type="modified residue" description="4-aspartylphosphate" evidence="2">
    <location>
        <position position="54"/>
    </location>
</feature>
<dbReference type="PANTHER" id="PTHR44591">
    <property type="entry name" value="STRESS RESPONSE REGULATOR PROTEIN 1"/>
    <property type="match status" value="1"/>
</dbReference>
<dbReference type="Proteomes" id="UP000178606">
    <property type="component" value="Unassembled WGS sequence"/>
</dbReference>
<organism evidence="4 5">
    <name type="scientific">Handelsmanbacteria sp. (strain RIFCSPLOWO2_12_FULL_64_10)</name>
    <dbReference type="NCBI Taxonomy" id="1817868"/>
    <lineage>
        <taxon>Bacteria</taxon>
        <taxon>Candidatus Handelsmaniibacteriota</taxon>
    </lineage>
</organism>
<dbReference type="PANTHER" id="PTHR44591:SF3">
    <property type="entry name" value="RESPONSE REGULATORY DOMAIN-CONTAINING PROTEIN"/>
    <property type="match status" value="1"/>
</dbReference>
<feature type="domain" description="Response regulatory" evidence="3">
    <location>
        <begin position="5"/>
        <end position="121"/>
    </location>
</feature>
<evidence type="ECO:0000259" key="3">
    <source>
        <dbReference type="PROSITE" id="PS50110"/>
    </source>
</evidence>
<proteinExistence type="predicted"/>
<evidence type="ECO:0000313" key="4">
    <source>
        <dbReference type="EMBL" id="OGG54043.1"/>
    </source>
</evidence>
<keyword evidence="1 2" id="KW-0597">Phosphoprotein</keyword>
<dbReference type="Gene3D" id="1.10.287.130">
    <property type="match status" value="1"/>
</dbReference>